<dbReference type="Pfam" id="PF00021">
    <property type="entry name" value="UPAR_LY6"/>
    <property type="match status" value="1"/>
</dbReference>
<dbReference type="InterPro" id="IPR016054">
    <property type="entry name" value="LY6_UPA_recep-like"/>
</dbReference>
<feature type="signal peptide" evidence="1">
    <location>
        <begin position="1"/>
        <end position="22"/>
    </location>
</feature>
<dbReference type="GeneID" id="110301000"/>
<feature type="domain" description="UPAR/Ly6" evidence="2">
    <location>
        <begin position="27"/>
        <end position="105"/>
    </location>
</feature>
<dbReference type="RefSeq" id="XP_021026869.1">
    <property type="nucleotide sequence ID" value="XM_021171210.1"/>
</dbReference>
<keyword evidence="3" id="KW-1185">Reference proteome</keyword>
<reference evidence="4" key="1">
    <citation type="submission" date="2025-08" db="UniProtKB">
        <authorList>
            <consortium name="RefSeq"/>
        </authorList>
    </citation>
    <scope>IDENTIFICATION</scope>
</reference>
<keyword evidence="1" id="KW-0732">Signal</keyword>
<dbReference type="KEGG" id="mcal:110301000"/>
<evidence type="ECO:0000259" key="2">
    <source>
        <dbReference type="Pfam" id="PF00021"/>
    </source>
</evidence>
<evidence type="ECO:0000256" key="1">
    <source>
        <dbReference type="SAM" id="SignalP"/>
    </source>
</evidence>
<evidence type="ECO:0000313" key="4">
    <source>
        <dbReference type="RefSeq" id="XP_021026869.1"/>
    </source>
</evidence>
<organism evidence="3 4">
    <name type="scientific">Mus caroli</name>
    <name type="common">Ryukyu mouse</name>
    <name type="synonym">Ricefield mouse</name>
    <dbReference type="NCBI Taxonomy" id="10089"/>
    <lineage>
        <taxon>Eukaryota</taxon>
        <taxon>Metazoa</taxon>
        <taxon>Chordata</taxon>
        <taxon>Craniata</taxon>
        <taxon>Vertebrata</taxon>
        <taxon>Euteleostomi</taxon>
        <taxon>Mammalia</taxon>
        <taxon>Eutheria</taxon>
        <taxon>Euarchontoglires</taxon>
        <taxon>Glires</taxon>
        <taxon>Rodentia</taxon>
        <taxon>Myomorpha</taxon>
        <taxon>Muroidea</taxon>
        <taxon>Muridae</taxon>
        <taxon>Murinae</taxon>
        <taxon>Mus</taxon>
        <taxon>Mus</taxon>
    </lineage>
</organism>
<proteinExistence type="predicted"/>
<dbReference type="InterPro" id="IPR059168">
    <property type="entry name" value="PATE2-like_ECD_3FTx"/>
</dbReference>
<gene>
    <name evidence="4" type="primary">LOC110301000</name>
</gene>
<dbReference type="AlphaFoldDB" id="A0A6P5Q3Z2"/>
<protein>
    <submittedName>
        <fullName evidence="4">Uncharacterized protein LOC110301000</fullName>
    </submittedName>
</protein>
<evidence type="ECO:0000313" key="3">
    <source>
        <dbReference type="Proteomes" id="UP000515126"/>
    </source>
</evidence>
<dbReference type="Proteomes" id="UP000515126">
    <property type="component" value="Chromosome 9"/>
</dbReference>
<accession>A0A6P5Q3Z2</accession>
<name>A0A6P5Q3Z2_MUSCR</name>
<dbReference type="CDD" id="cd23578">
    <property type="entry name" value="TFP_LU_ECD_PATE2"/>
    <property type="match status" value="1"/>
</dbReference>
<sequence>MDWLLFLLLPGVLILYKSHSMGEPTFCTSCDEYVDKTCTRNLGVCHARYPDFACQTKEVYIQLNTGEYLYKYSVLGCPRRCAEYVRFIKFEKNIFSCCNESYCNSFSSKDTQFKENNFI</sequence>
<feature type="chain" id="PRO_5028115704" evidence="1">
    <location>
        <begin position="23"/>
        <end position="119"/>
    </location>
</feature>